<evidence type="ECO:0000313" key="1">
    <source>
        <dbReference type="EMBL" id="OWP74651.1"/>
    </source>
</evidence>
<proteinExistence type="predicted"/>
<protein>
    <recommendedName>
        <fullName evidence="3">DUF5131 family protein</fullName>
    </recommendedName>
</protein>
<evidence type="ECO:0000313" key="2">
    <source>
        <dbReference type="Proteomes" id="UP000198034"/>
    </source>
</evidence>
<reference evidence="1 2" key="1">
    <citation type="journal article" date="2017" name="Infect. Genet. Evol.">
        <title>Comparative genome analysis of fish pathogen Flavobacterium columnare reveals extensive sequence diversity within the species.</title>
        <authorList>
            <person name="Kayansamruaj P."/>
            <person name="Dong H.T."/>
            <person name="Hirono I."/>
            <person name="Kondo H."/>
            <person name="Senapin S."/>
            <person name="Rodkhum C."/>
        </authorList>
    </citation>
    <scope>NUCLEOTIDE SEQUENCE [LARGE SCALE GENOMIC DNA]</scope>
    <source>
        <strain evidence="1 2">1214</strain>
    </source>
</reference>
<dbReference type="AlphaFoldDB" id="A0A246G7T8"/>
<dbReference type="EMBL" id="MTCY01000061">
    <property type="protein sequence ID" value="OWP74651.1"/>
    <property type="molecule type" value="Genomic_DNA"/>
</dbReference>
<dbReference type="Proteomes" id="UP000198034">
    <property type="component" value="Unassembled WGS sequence"/>
</dbReference>
<gene>
    <name evidence="1" type="ORF">BWK62_13685</name>
</gene>
<dbReference type="InterPro" id="IPR011101">
    <property type="entry name" value="DUF5131"/>
</dbReference>
<name>A0A246G7T8_9FLAO</name>
<organism evidence="1 2">
    <name type="scientific">Flavobacterium columnare</name>
    <dbReference type="NCBI Taxonomy" id="996"/>
    <lineage>
        <taxon>Bacteria</taxon>
        <taxon>Pseudomonadati</taxon>
        <taxon>Bacteroidota</taxon>
        <taxon>Flavobacteriia</taxon>
        <taxon>Flavobacteriales</taxon>
        <taxon>Flavobacteriaceae</taxon>
        <taxon>Flavobacterium</taxon>
    </lineage>
</organism>
<accession>A0A246G7T8</accession>
<sequence length="254" mass="30135">MTGTKIQWTQETWNPWYGCRKVSAGCKFCYMYRDRDKNGVNPSIVIKSKTQFEQPLKLRQPSLIFTCSWSDWFIEEADEWRSKAWDIIRRTPQHTYQILTKRPERIKENLPDFFDELSNVWIGVSVENQQQKHRISYLENLSCITFVSFEPLIGEVKWDNSMNHLDWCIIGGESGYSTGKYGYRPIELEWVENLVTGAKENNVKCFVKQLGTHQSKALRLKDQHGGNMEEWERKFQIREFPENKPRIIDLFSYS</sequence>
<dbReference type="Pfam" id="PF07505">
    <property type="entry name" value="DUF5131"/>
    <property type="match status" value="1"/>
</dbReference>
<comment type="caution">
    <text evidence="1">The sequence shown here is derived from an EMBL/GenBank/DDBJ whole genome shotgun (WGS) entry which is preliminary data.</text>
</comment>
<evidence type="ECO:0008006" key="3">
    <source>
        <dbReference type="Google" id="ProtNLM"/>
    </source>
</evidence>